<organism evidence="3 4">
    <name type="scientific">Halococcus saccharolyticus DSM 5350</name>
    <dbReference type="NCBI Taxonomy" id="1227455"/>
    <lineage>
        <taxon>Archaea</taxon>
        <taxon>Methanobacteriati</taxon>
        <taxon>Methanobacteriota</taxon>
        <taxon>Stenosarchaea group</taxon>
        <taxon>Halobacteria</taxon>
        <taxon>Halobacteriales</taxon>
        <taxon>Halococcaceae</taxon>
        <taxon>Halococcus</taxon>
    </lineage>
</organism>
<feature type="region of interest" description="Disordered" evidence="1">
    <location>
        <begin position="1"/>
        <end position="23"/>
    </location>
</feature>
<evidence type="ECO:0000313" key="4">
    <source>
        <dbReference type="Proteomes" id="UP000011669"/>
    </source>
</evidence>
<dbReference type="Gene3D" id="3.30.1050.10">
    <property type="entry name" value="SCP2 sterol-binding domain"/>
    <property type="match status" value="1"/>
</dbReference>
<dbReference type="Proteomes" id="UP000011669">
    <property type="component" value="Unassembled WGS sequence"/>
</dbReference>
<dbReference type="InParanoid" id="M0MUA7"/>
<evidence type="ECO:0000313" key="3">
    <source>
        <dbReference type="EMBL" id="EMA48020.1"/>
    </source>
</evidence>
<feature type="domain" description="SCP2" evidence="2">
    <location>
        <begin position="107"/>
        <end position="177"/>
    </location>
</feature>
<dbReference type="EMBL" id="AOMD01000001">
    <property type="protein sequence ID" value="EMA48020.1"/>
    <property type="molecule type" value="Genomic_DNA"/>
</dbReference>
<dbReference type="AlphaFoldDB" id="M0MUA7"/>
<dbReference type="Pfam" id="PF02036">
    <property type="entry name" value="SCP2"/>
    <property type="match status" value="1"/>
</dbReference>
<sequence>MTDESAGRPADRSSTQDHEPMETRLLSLAERGRRTDGLVREHPEVLTAVVDGLLQIDTAVFVGEHPEAADQLLELLWDGLRIAAVEADLDGLSSRVTVSFVADDCSLAGHLDIDGDAGTITGGTDQAADSDVIISAPADVLVGLLAGDLDPKLGFMRGRFTIDGSTETAMALVPVLDDLSEQLPV</sequence>
<dbReference type="PATRIC" id="fig|1227455.4.peg.2"/>
<dbReference type="OrthoDB" id="45964at2157"/>
<dbReference type="InterPro" id="IPR003033">
    <property type="entry name" value="SCP2_sterol-bd_dom"/>
</dbReference>
<protein>
    <recommendedName>
        <fullName evidence="2">SCP2 domain-containing protein</fullName>
    </recommendedName>
</protein>
<dbReference type="STRING" id="1227455.C449_00015"/>
<evidence type="ECO:0000259" key="2">
    <source>
        <dbReference type="Pfam" id="PF02036"/>
    </source>
</evidence>
<evidence type="ECO:0000256" key="1">
    <source>
        <dbReference type="SAM" id="MobiDB-lite"/>
    </source>
</evidence>
<comment type="caution">
    <text evidence="3">The sequence shown here is derived from an EMBL/GenBank/DDBJ whole genome shotgun (WGS) entry which is preliminary data.</text>
</comment>
<dbReference type="RefSeq" id="WP_006075789.1">
    <property type="nucleotide sequence ID" value="NZ_AOMD01000001.1"/>
</dbReference>
<dbReference type="SUPFAM" id="SSF55718">
    <property type="entry name" value="SCP-like"/>
    <property type="match status" value="1"/>
</dbReference>
<accession>M0MUA7</accession>
<name>M0MUA7_9EURY</name>
<reference evidence="3 4" key="1">
    <citation type="journal article" date="2014" name="PLoS Genet.">
        <title>Phylogenetically driven sequencing of extremely halophilic archaea reveals strategies for static and dynamic osmo-response.</title>
        <authorList>
            <person name="Becker E.A."/>
            <person name="Seitzer P.M."/>
            <person name="Tritt A."/>
            <person name="Larsen D."/>
            <person name="Krusor M."/>
            <person name="Yao A.I."/>
            <person name="Wu D."/>
            <person name="Madern D."/>
            <person name="Eisen J.A."/>
            <person name="Darling A.E."/>
            <person name="Facciotti M.T."/>
        </authorList>
    </citation>
    <scope>NUCLEOTIDE SEQUENCE [LARGE SCALE GENOMIC DNA]</scope>
    <source>
        <strain evidence="3 4">DSM 5350</strain>
    </source>
</reference>
<proteinExistence type="predicted"/>
<feature type="compositionally biased region" description="Basic and acidic residues" evidence="1">
    <location>
        <begin position="1"/>
        <end position="22"/>
    </location>
</feature>
<dbReference type="InterPro" id="IPR036527">
    <property type="entry name" value="SCP2_sterol-bd_dom_sf"/>
</dbReference>
<keyword evidence="4" id="KW-1185">Reference proteome</keyword>
<gene>
    <name evidence="3" type="ORF">C449_00015</name>
</gene>